<proteinExistence type="inferred from homology"/>
<dbReference type="Gene3D" id="3.30.910.20">
    <property type="entry name" value="Skp domain"/>
    <property type="match status" value="1"/>
</dbReference>
<dbReference type="PANTHER" id="PTHR35089:SF1">
    <property type="entry name" value="CHAPERONE PROTEIN SKP"/>
    <property type="match status" value="1"/>
</dbReference>
<dbReference type="AlphaFoldDB" id="A0A6S6SB90"/>
<organism evidence="4">
    <name type="scientific">uncultured Thiotrichaceae bacterium</name>
    <dbReference type="NCBI Taxonomy" id="298394"/>
    <lineage>
        <taxon>Bacteria</taxon>
        <taxon>Pseudomonadati</taxon>
        <taxon>Pseudomonadota</taxon>
        <taxon>Gammaproteobacteria</taxon>
        <taxon>Thiotrichales</taxon>
        <taxon>Thiotrichaceae</taxon>
        <taxon>environmental samples</taxon>
    </lineage>
</organism>
<dbReference type="Pfam" id="PF03938">
    <property type="entry name" value="OmpH"/>
    <property type="match status" value="1"/>
</dbReference>
<dbReference type="GO" id="GO:0005829">
    <property type="term" value="C:cytosol"/>
    <property type="evidence" value="ECO:0007669"/>
    <property type="project" value="TreeGrafter"/>
</dbReference>
<dbReference type="SMART" id="SM00935">
    <property type="entry name" value="OmpH"/>
    <property type="match status" value="1"/>
</dbReference>
<dbReference type="InterPro" id="IPR005632">
    <property type="entry name" value="Chaperone_Skp"/>
</dbReference>
<evidence type="ECO:0000256" key="2">
    <source>
        <dbReference type="ARBA" id="ARBA00022729"/>
    </source>
</evidence>
<evidence type="ECO:0008006" key="5">
    <source>
        <dbReference type="Google" id="ProtNLM"/>
    </source>
</evidence>
<comment type="similarity">
    <text evidence="1">Belongs to the Skp family.</text>
</comment>
<sequence>MNKLYNLALGHLSKHIRTSWLASFGSALLASLLFWNAVDSVQADTSDGQYRFAVVKMSVILNQSPQAEAASDTLRQRYVMREEALATEQVAIQQAEENFRQKQRATPADELAKLESQLRIRQRNLKRNREDLREEVRVAKDQALSDLKKNVSFAIEAIRQQEQIDIIFRESDYLVSSKRVDITTKVLAYLHEQFNDQNESPESDATSKED</sequence>
<keyword evidence="3" id="KW-0175">Coiled coil</keyword>
<keyword evidence="2" id="KW-0732">Signal</keyword>
<dbReference type="InterPro" id="IPR024930">
    <property type="entry name" value="Skp_dom_sf"/>
</dbReference>
<name>A0A6S6SB90_9GAMM</name>
<protein>
    <recommendedName>
        <fullName evidence="5">Outer membrane protein H</fullName>
    </recommendedName>
</protein>
<gene>
    <name evidence="4" type="ORF">HELGO_WM11517</name>
</gene>
<dbReference type="PANTHER" id="PTHR35089">
    <property type="entry name" value="CHAPERONE PROTEIN SKP"/>
    <property type="match status" value="1"/>
</dbReference>
<feature type="coiled-coil region" evidence="3">
    <location>
        <begin position="85"/>
        <end position="142"/>
    </location>
</feature>
<dbReference type="EMBL" id="CACVAT010000105">
    <property type="protein sequence ID" value="CAA6807143.1"/>
    <property type="molecule type" value="Genomic_DNA"/>
</dbReference>
<accession>A0A6S6SB90</accession>
<evidence type="ECO:0000313" key="4">
    <source>
        <dbReference type="EMBL" id="CAA6807143.1"/>
    </source>
</evidence>
<evidence type="ECO:0000256" key="3">
    <source>
        <dbReference type="SAM" id="Coils"/>
    </source>
</evidence>
<dbReference type="GO" id="GO:0051082">
    <property type="term" value="F:unfolded protein binding"/>
    <property type="evidence" value="ECO:0007669"/>
    <property type="project" value="InterPro"/>
</dbReference>
<dbReference type="GO" id="GO:0050821">
    <property type="term" value="P:protein stabilization"/>
    <property type="evidence" value="ECO:0007669"/>
    <property type="project" value="TreeGrafter"/>
</dbReference>
<dbReference type="SUPFAM" id="SSF111384">
    <property type="entry name" value="OmpH-like"/>
    <property type="match status" value="1"/>
</dbReference>
<evidence type="ECO:0000256" key="1">
    <source>
        <dbReference type="ARBA" id="ARBA00009091"/>
    </source>
</evidence>
<reference evidence="4" key="1">
    <citation type="submission" date="2020-01" db="EMBL/GenBank/DDBJ databases">
        <authorList>
            <person name="Meier V. D."/>
            <person name="Meier V D."/>
        </authorList>
    </citation>
    <scope>NUCLEOTIDE SEQUENCE</scope>
    <source>
        <strain evidence="4">HLG_WM_MAG_09</strain>
    </source>
</reference>